<gene>
    <name evidence="2" type="ORF">HF857_10795</name>
</gene>
<feature type="signal peptide" evidence="1">
    <location>
        <begin position="1"/>
        <end position="25"/>
    </location>
</feature>
<evidence type="ECO:0008006" key="4">
    <source>
        <dbReference type="Google" id="ProtNLM"/>
    </source>
</evidence>
<reference evidence="2 3" key="1">
    <citation type="submission" date="2020-04" db="EMBL/GenBank/DDBJ databases">
        <authorList>
            <person name="Hitch T.C.A."/>
            <person name="Wylensek D."/>
            <person name="Clavel T."/>
        </authorList>
    </citation>
    <scope>NUCLEOTIDE SEQUENCE [LARGE SCALE GENOMIC DNA]</scope>
    <source>
        <strain evidence="2 3">WCA-380-WT-3C</strain>
    </source>
</reference>
<dbReference type="PROSITE" id="PS51257">
    <property type="entry name" value="PROKAR_LIPOPROTEIN"/>
    <property type="match status" value="1"/>
</dbReference>
<dbReference type="AlphaFoldDB" id="A0A7X9NP07"/>
<proteinExistence type="predicted"/>
<accession>A0A7X9NP07</accession>
<feature type="chain" id="PRO_5030978476" description="Bacterial toxin 44 domain-containing protein" evidence="1">
    <location>
        <begin position="26"/>
        <end position="295"/>
    </location>
</feature>
<sequence length="295" mass="33939">MKKVIQLGIFSVFSCFLFGISNVSADEQKFFISEENQNLINQAIQREIANKDYIDGVIKIYENSNSAQEFNDSLHESLIELNNYDNQQDRLLQEYMLKCSENIITSNRSKRKARSLNSTVDVAYAGAIGAYKAGIALVRHKGHWQTANYMEHAITPLNAYKYGINYTPKTYYNKNDQWAKIVDGEELSRDYYRRLKNEAFLGLKPSGSFSGSYTFESGQLLTALHKVNYTISYKRQSNGNYWTQTKVTDIFDFEWNSNGYNNFEVGFGNNYAALMQANGFIKPFKIEIINEISRD</sequence>
<dbReference type="Proteomes" id="UP000588071">
    <property type="component" value="Unassembled WGS sequence"/>
</dbReference>
<protein>
    <recommendedName>
        <fullName evidence="4">Bacterial toxin 44 domain-containing protein</fullName>
    </recommendedName>
</protein>
<name>A0A7X9NP07_9ENTE</name>
<dbReference type="RefSeq" id="WP_168931866.1">
    <property type="nucleotide sequence ID" value="NZ_JABAFV010000026.1"/>
</dbReference>
<evidence type="ECO:0000313" key="2">
    <source>
        <dbReference type="EMBL" id="NME50689.1"/>
    </source>
</evidence>
<dbReference type="EMBL" id="JABAFV010000026">
    <property type="protein sequence ID" value="NME50689.1"/>
    <property type="molecule type" value="Genomic_DNA"/>
</dbReference>
<comment type="caution">
    <text evidence="2">The sequence shown here is derived from an EMBL/GenBank/DDBJ whole genome shotgun (WGS) entry which is preliminary data.</text>
</comment>
<evidence type="ECO:0000313" key="3">
    <source>
        <dbReference type="Proteomes" id="UP000588071"/>
    </source>
</evidence>
<evidence type="ECO:0000256" key="1">
    <source>
        <dbReference type="SAM" id="SignalP"/>
    </source>
</evidence>
<organism evidence="2 3">
    <name type="scientific">Enterococcus cecorum</name>
    <dbReference type="NCBI Taxonomy" id="44008"/>
    <lineage>
        <taxon>Bacteria</taxon>
        <taxon>Bacillati</taxon>
        <taxon>Bacillota</taxon>
        <taxon>Bacilli</taxon>
        <taxon>Lactobacillales</taxon>
        <taxon>Enterococcaceae</taxon>
        <taxon>Enterococcus</taxon>
    </lineage>
</organism>
<keyword evidence="1" id="KW-0732">Signal</keyword>